<dbReference type="EMBL" id="QFLI01000004">
    <property type="protein sequence ID" value="PXY01014.1"/>
    <property type="molecule type" value="Genomic_DNA"/>
</dbReference>
<dbReference type="SUPFAM" id="SSF55729">
    <property type="entry name" value="Acyl-CoA N-acyltransferases (Nat)"/>
    <property type="match status" value="1"/>
</dbReference>
<evidence type="ECO:0000259" key="1">
    <source>
        <dbReference type="PROSITE" id="PS51186"/>
    </source>
</evidence>
<dbReference type="RefSeq" id="WP_110360648.1">
    <property type="nucleotide sequence ID" value="NZ_QFLI01000004.1"/>
</dbReference>
<comment type="caution">
    <text evidence="2">The sequence shown here is derived from an EMBL/GenBank/DDBJ whole genome shotgun (WGS) entry which is preliminary data.</text>
</comment>
<dbReference type="GO" id="GO:0016747">
    <property type="term" value="F:acyltransferase activity, transferring groups other than amino-acyl groups"/>
    <property type="evidence" value="ECO:0007669"/>
    <property type="project" value="InterPro"/>
</dbReference>
<protein>
    <submittedName>
        <fullName evidence="2">GNAT family N-acetyltransferase</fullName>
    </submittedName>
</protein>
<dbReference type="AlphaFoldDB" id="A0A2V4AAP3"/>
<dbReference type="Gene3D" id="3.40.630.30">
    <property type="match status" value="1"/>
</dbReference>
<evidence type="ECO:0000313" key="2">
    <source>
        <dbReference type="EMBL" id="PXY01014.1"/>
    </source>
</evidence>
<evidence type="ECO:0000313" key="3">
    <source>
        <dbReference type="Proteomes" id="UP000248079"/>
    </source>
</evidence>
<dbReference type="PANTHER" id="PTHR43328">
    <property type="entry name" value="ACETYLTRANSFERASE-RELATED"/>
    <property type="match status" value="1"/>
</dbReference>
<sequence>MESVKLEVQNVVLRKWQKGDEDSLVKYADNDAVAKFLKDSFPKPYTYSDAVNWVRFANRTIDSYNLAITLNKEVIGAIGVERQKDVYRKSAELGYWLGEEFWNRGIMTNVVKEMVELAFQNFPIVRLYAYVFTGNKASTIVLEKAGFELESIQKSAIYKNGQFMDQLVYVIVRI</sequence>
<keyword evidence="3" id="KW-1185">Reference proteome</keyword>
<feature type="domain" description="N-acetyltransferase" evidence="1">
    <location>
        <begin position="11"/>
        <end position="169"/>
    </location>
</feature>
<gene>
    <name evidence="2" type="ORF">DF185_10180</name>
</gene>
<name>A0A2V4AAP3_9BACT</name>
<dbReference type="PROSITE" id="PS51186">
    <property type="entry name" value="GNAT"/>
    <property type="match status" value="1"/>
</dbReference>
<accession>A0A2V4AAP3</accession>
<dbReference type="PANTHER" id="PTHR43328:SF1">
    <property type="entry name" value="N-ACETYLTRANSFERASE DOMAIN-CONTAINING PROTEIN"/>
    <property type="match status" value="1"/>
</dbReference>
<keyword evidence="2" id="KW-0808">Transferase</keyword>
<dbReference type="InterPro" id="IPR016181">
    <property type="entry name" value="Acyl_CoA_acyltransferase"/>
</dbReference>
<dbReference type="Proteomes" id="UP000248079">
    <property type="component" value="Unassembled WGS sequence"/>
</dbReference>
<reference evidence="2 3" key="1">
    <citation type="submission" date="2018-05" db="EMBL/GenBank/DDBJ databases">
        <title>Marinifilum breve JC075T sp. nov., a marine bacterium isolated from Yongle Blue Hole in the South China Sea.</title>
        <authorList>
            <person name="Fu T."/>
        </authorList>
    </citation>
    <scope>NUCLEOTIDE SEQUENCE [LARGE SCALE GENOMIC DNA]</scope>
    <source>
        <strain evidence="2 3">JC075</strain>
    </source>
</reference>
<dbReference type="InterPro" id="IPR000182">
    <property type="entry name" value="GNAT_dom"/>
</dbReference>
<dbReference type="OrthoDB" id="9788916at2"/>
<proteinExistence type="predicted"/>
<dbReference type="Pfam" id="PF13302">
    <property type="entry name" value="Acetyltransf_3"/>
    <property type="match status" value="1"/>
</dbReference>
<organism evidence="2 3">
    <name type="scientific">Marinifilum breve</name>
    <dbReference type="NCBI Taxonomy" id="2184082"/>
    <lineage>
        <taxon>Bacteria</taxon>
        <taxon>Pseudomonadati</taxon>
        <taxon>Bacteroidota</taxon>
        <taxon>Bacteroidia</taxon>
        <taxon>Marinilabiliales</taxon>
        <taxon>Marinifilaceae</taxon>
    </lineage>
</organism>